<dbReference type="EMBL" id="JACHMJ010000001">
    <property type="protein sequence ID" value="MBB5843810.1"/>
    <property type="molecule type" value="Genomic_DNA"/>
</dbReference>
<gene>
    <name evidence="2" type="ORF">HD599_002133</name>
</gene>
<evidence type="ECO:0000313" key="2">
    <source>
        <dbReference type="EMBL" id="MBB5843810.1"/>
    </source>
</evidence>
<evidence type="ECO:0000313" key="3">
    <source>
        <dbReference type="Proteomes" id="UP000536685"/>
    </source>
</evidence>
<dbReference type="InterPro" id="IPR052531">
    <property type="entry name" value="CarD-like_regulator"/>
</dbReference>
<reference evidence="2 3" key="1">
    <citation type="submission" date="2020-08" db="EMBL/GenBank/DDBJ databases">
        <title>Sequencing the genomes of 1000 actinobacteria strains.</title>
        <authorList>
            <person name="Klenk H.-P."/>
        </authorList>
    </citation>
    <scope>NUCLEOTIDE SEQUENCE [LARGE SCALE GENOMIC DNA]</scope>
    <source>
        <strain evidence="2 3">DSM 105784</strain>
    </source>
</reference>
<accession>A0A841AIU7</accession>
<dbReference type="InterPro" id="IPR048792">
    <property type="entry name" value="CarD_C"/>
</dbReference>
<dbReference type="SMART" id="SM01058">
    <property type="entry name" value="CarD_TRCF"/>
    <property type="match status" value="1"/>
</dbReference>
<dbReference type="PANTHER" id="PTHR38447">
    <property type="entry name" value="TRANSCRIPTION FACTOR YDEB-RELATED"/>
    <property type="match status" value="1"/>
</dbReference>
<sequence length="175" mass="19289">MEFIVGETLVYPHHGAVTITEVSTVTVKGVEKQFMTLKVHANALTIKLPIENAELVGVRDIIDDAGVEAVFEVLREPFVEEPGNWSRRYKSNQEKMASGSVYRVGEVVRDLWRREQDRGVSAGEKNMLLKARQVLVSELALAQKSTDEEASAVLDVVLSTSRPDLPEVPDADSAA</sequence>
<protein>
    <submittedName>
        <fullName evidence="2">CarD family transcriptional regulator</fullName>
    </submittedName>
</protein>
<evidence type="ECO:0000259" key="1">
    <source>
        <dbReference type="SMART" id="SM01058"/>
    </source>
</evidence>
<dbReference type="Gene3D" id="1.20.58.1290">
    <property type="entry name" value="CarD-like, C-terminal domain"/>
    <property type="match status" value="1"/>
</dbReference>
<keyword evidence="3" id="KW-1185">Reference proteome</keyword>
<dbReference type="SUPFAM" id="SSF141259">
    <property type="entry name" value="CarD-like"/>
    <property type="match status" value="1"/>
</dbReference>
<dbReference type="Proteomes" id="UP000536685">
    <property type="component" value="Unassembled WGS sequence"/>
</dbReference>
<dbReference type="Gene3D" id="2.40.10.170">
    <property type="match status" value="1"/>
</dbReference>
<dbReference type="InterPro" id="IPR003711">
    <property type="entry name" value="CarD-like/TRCF_RID"/>
</dbReference>
<dbReference type="Pfam" id="PF21095">
    <property type="entry name" value="CarD_C"/>
    <property type="match status" value="1"/>
</dbReference>
<name>A0A841AIU7_9MICO</name>
<dbReference type="AlphaFoldDB" id="A0A841AIU7"/>
<dbReference type="InterPro" id="IPR036101">
    <property type="entry name" value="CarD-like/TRCF_RID_sf"/>
</dbReference>
<dbReference type="GO" id="GO:0009303">
    <property type="term" value="P:rRNA transcription"/>
    <property type="evidence" value="ECO:0007669"/>
    <property type="project" value="TreeGrafter"/>
</dbReference>
<organism evidence="2 3">
    <name type="scientific">Conyzicola lurida</name>
    <dbReference type="NCBI Taxonomy" id="1172621"/>
    <lineage>
        <taxon>Bacteria</taxon>
        <taxon>Bacillati</taxon>
        <taxon>Actinomycetota</taxon>
        <taxon>Actinomycetes</taxon>
        <taxon>Micrococcales</taxon>
        <taxon>Microbacteriaceae</taxon>
        <taxon>Conyzicola</taxon>
    </lineage>
</organism>
<dbReference type="Pfam" id="PF02559">
    <property type="entry name" value="CarD_TRCF_RID"/>
    <property type="match status" value="1"/>
</dbReference>
<comment type="caution">
    <text evidence="2">The sequence shown here is derived from an EMBL/GenBank/DDBJ whole genome shotgun (WGS) entry which is preliminary data.</text>
</comment>
<dbReference type="PANTHER" id="PTHR38447:SF1">
    <property type="entry name" value="RNA POLYMERASE-BINDING TRANSCRIPTION FACTOR CARD"/>
    <property type="match status" value="1"/>
</dbReference>
<dbReference type="RefSeq" id="WP_184237197.1">
    <property type="nucleotide sequence ID" value="NZ_JACHMJ010000001.1"/>
</dbReference>
<proteinExistence type="predicted"/>
<dbReference type="InterPro" id="IPR042215">
    <property type="entry name" value="CarD-like_C"/>
</dbReference>
<feature type="domain" description="CarD-like/TRCF RNAP-interacting" evidence="1">
    <location>
        <begin position="2"/>
        <end position="112"/>
    </location>
</feature>